<dbReference type="AlphaFoldDB" id="A0A176QGF4"/>
<organism evidence="2 4">
    <name type="scientific">Janibacter melonis</name>
    <dbReference type="NCBI Taxonomy" id="262209"/>
    <lineage>
        <taxon>Bacteria</taxon>
        <taxon>Bacillati</taxon>
        <taxon>Actinomycetota</taxon>
        <taxon>Actinomycetes</taxon>
        <taxon>Micrococcales</taxon>
        <taxon>Intrasporangiaceae</taxon>
        <taxon>Janibacter</taxon>
    </lineage>
</organism>
<reference evidence="3 5" key="2">
    <citation type="submission" date="2019-09" db="EMBL/GenBank/DDBJ databases">
        <title>Complete Genome Sequence of Janibacter melonis M714 with both human health impact and industrial applications.</title>
        <authorList>
            <person name="Jin M."/>
            <person name="Zhao Q.R."/>
        </authorList>
    </citation>
    <scope>NUCLEOTIDE SEQUENCE [LARGE SCALE GENOMIC DNA]</scope>
    <source>
        <strain evidence="3 5">M714</strain>
    </source>
</reference>
<dbReference type="SUPFAM" id="SSF52402">
    <property type="entry name" value="Adenine nucleotide alpha hydrolases-like"/>
    <property type="match status" value="1"/>
</dbReference>
<dbReference type="Proteomes" id="UP000076976">
    <property type="component" value="Unassembled WGS sequence"/>
</dbReference>
<dbReference type="Pfam" id="PF00582">
    <property type="entry name" value="Usp"/>
    <property type="match status" value="1"/>
</dbReference>
<name>A0A176QGF4_9MICO</name>
<reference evidence="3" key="3">
    <citation type="submission" date="2019-11" db="EMBL/GenBank/DDBJ databases">
        <authorList>
            <person name="Zhao Q."/>
        </authorList>
    </citation>
    <scope>NUCLEOTIDE SEQUENCE</scope>
    <source>
        <strain evidence="3">M714</strain>
    </source>
</reference>
<sequence>MSILVGYVPTPEGEAALARGLEMAAALQQDVVVVNSPRRGSTVDAEMVDDEARERILGAARAAGVEATVEQPLHGSDIVDTFEGLVASTGASMVVIGLRRRSPVGKLVLGSDAQRLLLGLDVPVLAVKPTA</sequence>
<evidence type="ECO:0000259" key="1">
    <source>
        <dbReference type="Pfam" id="PF00582"/>
    </source>
</evidence>
<protein>
    <submittedName>
        <fullName evidence="3">Universal stress protein</fullName>
    </submittedName>
</protein>
<dbReference type="STRING" id="262209.AWH69_03205"/>
<dbReference type="KEGG" id="jme:EEW87_17135"/>
<dbReference type="CDD" id="cd00293">
    <property type="entry name" value="USP-like"/>
    <property type="match status" value="1"/>
</dbReference>
<dbReference type="Gene3D" id="3.40.50.620">
    <property type="entry name" value="HUPs"/>
    <property type="match status" value="1"/>
</dbReference>
<evidence type="ECO:0000313" key="3">
    <source>
        <dbReference type="EMBL" id="QGX08616.1"/>
    </source>
</evidence>
<evidence type="ECO:0000313" key="4">
    <source>
        <dbReference type="Proteomes" id="UP000076976"/>
    </source>
</evidence>
<dbReference type="GeneID" id="59162785"/>
<dbReference type="EMBL" id="LQZG01000001">
    <property type="protein sequence ID" value="OAB88799.1"/>
    <property type="molecule type" value="Genomic_DNA"/>
</dbReference>
<dbReference type="EMBL" id="CP044548">
    <property type="protein sequence ID" value="QGX08616.1"/>
    <property type="molecule type" value="Genomic_DNA"/>
</dbReference>
<keyword evidence="4" id="KW-1185">Reference proteome</keyword>
<feature type="domain" description="UspA" evidence="1">
    <location>
        <begin position="2"/>
        <end position="128"/>
    </location>
</feature>
<gene>
    <name evidence="2" type="ORF">AWH69_03205</name>
    <name evidence="3" type="ORF">EEW87_17135</name>
</gene>
<evidence type="ECO:0000313" key="5">
    <source>
        <dbReference type="Proteomes" id="UP000271708"/>
    </source>
</evidence>
<dbReference type="InterPro" id="IPR014729">
    <property type="entry name" value="Rossmann-like_a/b/a_fold"/>
</dbReference>
<proteinExistence type="predicted"/>
<accession>A0A176QGF4</accession>
<dbReference type="Proteomes" id="UP000271708">
    <property type="component" value="Chromosome"/>
</dbReference>
<reference evidence="2 4" key="1">
    <citation type="submission" date="2016-01" db="EMBL/GenBank/DDBJ databases">
        <title>Janibacter melonis strain CD11_4 genome sequencing and assembly.</title>
        <authorList>
            <person name="Nair G.R."/>
            <person name="Kaur G."/>
            <person name="Chander A.M."/>
            <person name="Mayilraj S."/>
        </authorList>
    </citation>
    <scope>NUCLEOTIDE SEQUENCE [LARGE SCALE GENOMIC DNA]</scope>
    <source>
        <strain evidence="2 4">CD11-4</strain>
    </source>
</reference>
<evidence type="ECO:0000313" key="2">
    <source>
        <dbReference type="EMBL" id="OAB88799.1"/>
    </source>
</evidence>
<dbReference type="RefSeq" id="WP_068271335.1">
    <property type="nucleotide sequence ID" value="NZ_BAAAKD010000021.1"/>
</dbReference>
<dbReference type="OrthoDB" id="5190473at2"/>
<dbReference type="InterPro" id="IPR006016">
    <property type="entry name" value="UspA"/>
</dbReference>